<dbReference type="InterPro" id="IPR008515">
    <property type="entry name" value="Ubiquitin-like_Pup"/>
</dbReference>
<dbReference type="Pfam" id="PF05639">
    <property type="entry name" value="Pup"/>
    <property type="match status" value="1"/>
</dbReference>
<evidence type="ECO:0000313" key="5">
    <source>
        <dbReference type="EMBL" id="RRD23151.1"/>
    </source>
</evidence>
<dbReference type="NCBIfam" id="TIGR03687">
    <property type="entry name" value="pupylate_cterm"/>
    <property type="match status" value="1"/>
</dbReference>
<dbReference type="GO" id="GO:0070490">
    <property type="term" value="P:protein pupylation"/>
    <property type="evidence" value="ECO:0007669"/>
    <property type="project" value="InterPro"/>
</dbReference>
<dbReference type="Proteomes" id="UP000271272">
    <property type="component" value="Unassembled WGS sequence"/>
</dbReference>
<evidence type="ECO:0000256" key="4">
    <source>
        <dbReference type="ARBA" id="ARBA00032321"/>
    </source>
</evidence>
<proteinExistence type="inferred from homology"/>
<evidence type="ECO:0000313" key="6">
    <source>
        <dbReference type="Proteomes" id="UP000271272"/>
    </source>
</evidence>
<sequence length="53" mass="5345">MQAAGGPEAPEEGAATAARVQVTGVDEILDEIDSVIETNAAAFVQGFVQKGGQ</sequence>
<dbReference type="UniPathway" id="UPA00997"/>
<protein>
    <recommendedName>
        <fullName evidence="3">Prokaryotic ubiquitin-like protein Pup</fullName>
    </recommendedName>
    <alternativeName>
        <fullName evidence="4">Bacterial ubiquitin-like modifier</fullName>
    </alternativeName>
</protein>
<evidence type="ECO:0000256" key="3">
    <source>
        <dbReference type="ARBA" id="ARBA00016748"/>
    </source>
</evidence>
<dbReference type="GO" id="GO:0031386">
    <property type="term" value="F:protein tag activity"/>
    <property type="evidence" value="ECO:0007669"/>
    <property type="project" value="InterPro"/>
</dbReference>
<comment type="pathway">
    <text evidence="1">Protein degradation; proteasomal Pup-dependent pathway.</text>
</comment>
<reference evidence="5 6" key="1">
    <citation type="submission" date="2018-11" db="EMBL/GenBank/DDBJ databases">
        <title>Genomes From Bacteria Associated with the Canine Oral Cavity: a Test Case for Automated Genome-Based Taxonomic Assignment.</title>
        <authorList>
            <person name="Coil D.A."/>
            <person name="Jospin G."/>
            <person name="Darling A.E."/>
            <person name="Wallis C."/>
            <person name="Davis I.J."/>
            <person name="Harris S."/>
            <person name="Eisen J.A."/>
            <person name="Holcombe L.J."/>
            <person name="O'Flynn C."/>
        </authorList>
    </citation>
    <scope>NUCLEOTIDE SEQUENCE [LARGE SCALE GENOMIC DNA]</scope>
    <source>
        <strain evidence="5 6">OH5050</strain>
    </source>
</reference>
<evidence type="ECO:0000256" key="2">
    <source>
        <dbReference type="ARBA" id="ARBA00010616"/>
    </source>
</evidence>
<dbReference type="GO" id="GO:0070628">
    <property type="term" value="F:proteasome binding"/>
    <property type="evidence" value="ECO:0007669"/>
    <property type="project" value="InterPro"/>
</dbReference>
<dbReference type="OrthoDB" id="3254977at2"/>
<keyword evidence="6" id="KW-1185">Reference proteome</keyword>
<dbReference type="GO" id="GO:0019941">
    <property type="term" value="P:modification-dependent protein catabolic process"/>
    <property type="evidence" value="ECO:0007669"/>
    <property type="project" value="InterPro"/>
</dbReference>
<evidence type="ECO:0000256" key="1">
    <source>
        <dbReference type="ARBA" id="ARBA00004707"/>
    </source>
</evidence>
<organism evidence="5 6">
    <name type="scientific">Actinomyces bowdenii</name>
    <dbReference type="NCBI Taxonomy" id="131109"/>
    <lineage>
        <taxon>Bacteria</taxon>
        <taxon>Bacillati</taxon>
        <taxon>Actinomycetota</taxon>
        <taxon>Actinomycetes</taxon>
        <taxon>Actinomycetales</taxon>
        <taxon>Actinomycetaceae</taxon>
        <taxon>Actinomyces</taxon>
    </lineage>
</organism>
<accession>A0A3P1UN42</accession>
<dbReference type="GO" id="GO:0010498">
    <property type="term" value="P:proteasomal protein catabolic process"/>
    <property type="evidence" value="ECO:0007669"/>
    <property type="project" value="InterPro"/>
</dbReference>
<gene>
    <name evidence="5" type="ORF">EII10_12230</name>
</gene>
<comment type="similarity">
    <text evidence="2">Belongs to the prokaryotic ubiquitin-like protein family.</text>
</comment>
<dbReference type="AlphaFoldDB" id="A0A3P1UN42"/>
<comment type="caution">
    <text evidence="5">The sequence shown here is derived from an EMBL/GenBank/DDBJ whole genome shotgun (WGS) entry which is preliminary data.</text>
</comment>
<dbReference type="EMBL" id="RQZC01000033">
    <property type="protein sequence ID" value="RRD23151.1"/>
    <property type="molecule type" value="Genomic_DNA"/>
</dbReference>
<name>A0A3P1UN42_9ACTO</name>